<evidence type="ECO:0000256" key="2">
    <source>
        <dbReference type="ARBA" id="ARBA00022448"/>
    </source>
</evidence>
<dbReference type="OrthoDB" id="9780162at2"/>
<keyword evidence="11" id="KW-1185">Reference proteome</keyword>
<feature type="transmembrane region" description="Helical" evidence="8">
    <location>
        <begin position="223"/>
        <end position="245"/>
    </location>
</feature>
<dbReference type="PIRSF" id="PIRSF006060">
    <property type="entry name" value="AA_transporter"/>
    <property type="match status" value="1"/>
</dbReference>
<keyword evidence="7 8" id="KW-0472">Membrane</keyword>
<evidence type="ECO:0000256" key="7">
    <source>
        <dbReference type="ARBA" id="ARBA00023136"/>
    </source>
</evidence>
<keyword evidence="4 8" id="KW-0812">Transmembrane</keyword>
<dbReference type="Pfam" id="PF00324">
    <property type="entry name" value="AA_permease"/>
    <property type="match status" value="1"/>
</dbReference>
<dbReference type="InterPro" id="IPR004841">
    <property type="entry name" value="AA-permease/SLC12A_dom"/>
</dbReference>
<feature type="transmembrane region" description="Helical" evidence="8">
    <location>
        <begin position="357"/>
        <end position="377"/>
    </location>
</feature>
<comment type="caution">
    <text evidence="10">The sequence shown here is derived from an EMBL/GenBank/DDBJ whole genome shotgun (WGS) entry which is preliminary data.</text>
</comment>
<evidence type="ECO:0000313" key="11">
    <source>
        <dbReference type="Proteomes" id="UP000317316"/>
    </source>
</evidence>
<evidence type="ECO:0000259" key="9">
    <source>
        <dbReference type="Pfam" id="PF00324"/>
    </source>
</evidence>
<comment type="subcellular location">
    <subcellularLocation>
        <location evidence="1">Cell membrane</location>
        <topology evidence="1">Multi-pass membrane protein</topology>
    </subcellularLocation>
</comment>
<protein>
    <submittedName>
        <fullName evidence="10">Amino acid permease</fullName>
    </submittedName>
</protein>
<feature type="transmembrane region" description="Helical" evidence="8">
    <location>
        <begin position="151"/>
        <end position="169"/>
    </location>
</feature>
<gene>
    <name evidence="10" type="ORF">FG382_20385</name>
</gene>
<dbReference type="Proteomes" id="UP000317316">
    <property type="component" value="Unassembled WGS sequence"/>
</dbReference>
<feature type="transmembrane region" description="Helical" evidence="8">
    <location>
        <begin position="70"/>
        <end position="89"/>
    </location>
</feature>
<feature type="transmembrane region" description="Helical" evidence="8">
    <location>
        <begin position="123"/>
        <end position="145"/>
    </location>
</feature>
<evidence type="ECO:0000256" key="3">
    <source>
        <dbReference type="ARBA" id="ARBA00022475"/>
    </source>
</evidence>
<evidence type="ECO:0000256" key="6">
    <source>
        <dbReference type="ARBA" id="ARBA00022989"/>
    </source>
</evidence>
<dbReference type="GO" id="GO:0006865">
    <property type="term" value="P:amino acid transport"/>
    <property type="evidence" value="ECO:0007669"/>
    <property type="project" value="UniProtKB-KW"/>
</dbReference>
<reference evidence="10 11" key="1">
    <citation type="submission" date="2019-05" db="EMBL/GenBank/DDBJ databases">
        <title>Psychrobacillus vulpis sp. nov., a new species isolated from feces of a red fox that inhabits in The Tablas de Daimiel Natural Park, Albacete, Spain.</title>
        <authorList>
            <person name="Rodriguez M."/>
            <person name="Reina J.C."/>
            <person name="Bejar V."/>
            <person name="Llamas I."/>
        </authorList>
    </citation>
    <scope>NUCLEOTIDE SEQUENCE [LARGE SCALE GENOMIC DNA]</scope>
    <source>
        <strain evidence="10 11">NEAU-3TGS17</strain>
    </source>
</reference>
<feature type="transmembrane region" description="Helical" evidence="8">
    <location>
        <begin position="383"/>
        <end position="405"/>
    </location>
</feature>
<organism evidence="10 11">
    <name type="scientific">Psychrobacillus lasiicapitis</name>
    <dbReference type="NCBI Taxonomy" id="1636719"/>
    <lineage>
        <taxon>Bacteria</taxon>
        <taxon>Bacillati</taxon>
        <taxon>Bacillota</taxon>
        <taxon>Bacilli</taxon>
        <taxon>Bacillales</taxon>
        <taxon>Bacillaceae</taxon>
        <taxon>Psychrobacillus</taxon>
    </lineage>
</organism>
<dbReference type="GO" id="GO:0005886">
    <property type="term" value="C:plasma membrane"/>
    <property type="evidence" value="ECO:0007669"/>
    <property type="project" value="UniProtKB-SubCell"/>
</dbReference>
<feature type="transmembrane region" description="Helical" evidence="8">
    <location>
        <begin position="181"/>
        <end position="203"/>
    </location>
</feature>
<proteinExistence type="predicted"/>
<dbReference type="PANTHER" id="PTHR43495:SF6">
    <property type="entry name" value="THREONINE_SERINE TRANSPORTER YBXG-RELATED"/>
    <property type="match status" value="1"/>
</dbReference>
<keyword evidence="2" id="KW-0813">Transport</keyword>
<keyword evidence="5" id="KW-0029">Amino-acid transport</keyword>
<name>A0A544SVG5_9BACI</name>
<feature type="transmembrane region" description="Helical" evidence="8">
    <location>
        <begin position="426"/>
        <end position="448"/>
    </location>
</feature>
<feature type="transmembrane region" description="Helical" evidence="8">
    <location>
        <begin position="266"/>
        <end position="285"/>
    </location>
</feature>
<evidence type="ECO:0000256" key="5">
    <source>
        <dbReference type="ARBA" id="ARBA00022970"/>
    </source>
</evidence>
<feature type="domain" description="Amino acid permease/ SLC12A" evidence="9">
    <location>
        <begin position="42"/>
        <end position="470"/>
    </location>
</feature>
<dbReference type="InterPro" id="IPR004840">
    <property type="entry name" value="Amino_acid_permease_CS"/>
</dbReference>
<dbReference type="EMBL" id="VDGH01000014">
    <property type="protein sequence ID" value="TQR09157.1"/>
    <property type="molecule type" value="Genomic_DNA"/>
</dbReference>
<accession>A0A544SVG5</accession>
<feature type="transmembrane region" description="Helical" evidence="8">
    <location>
        <begin position="43"/>
        <end position="64"/>
    </location>
</feature>
<sequence>MNRITNILSYDKVLYNKSIILKRSDTTLGGNQQLQRGLEQRHITLMSLGAAIGVGLFLGSATAIRLAGPAILISYIIGGVFIFIIMRALGEMAVYNPVSGSFSRYAKDYLGPLAGYITGWNYWFLWVVTCMAEITAVGVYMQMWYPDSPSWIWALAALIIMTLVNLIAVKAYGEFEFWFALIKIIAILAMIFVGLGVIIFGLGNGGVGVGISNLWSNGGFAPNGITGILMSLQMVMFAYLGVEMIGVTAGEAKNPKTVIPRAIDTVFWRILIFYVGALFVIMSIYPWNEIGENGSPFVLMFEAIGIGPAAGIINFVVLTAALSSCNSGIFSTGRMLFNLAEQSQASPSFKKINGAGVPARAVLFSALLLLFGVLLNYLVPEKVFIWVTSISTFGAVWTWGIILLSQLKFRKTLSKSEVSKLTYKTLFYPLGSYLALAFLILVLGLMAYFPETRIALIVGPIWIFLLVFLYYNKGFHKR</sequence>
<dbReference type="PANTHER" id="PTHR43495">
    <property type="entry name" value="GABA PERMEASE"/>
    <property type="match status" value="1"/>
</dbReference>
<feature type="transmembrane region" description="Helical" evidence="8">
    <location>
        <begin position="297"/>
        <end position="322"/>
    </location>
</feature>
<evidence type="ECO:0000256" key="4">
    <source>
        <dbReference type="ARBA" id="ARBA00022692"/>
    </source>
</evidence>
<feature type="transmembrane region" description="Helical" evidence="8">
    <location>
        <begin position="454"/>
        <end position="471"/>
    </location>
</feature>
<keyword evidence="3" id="KW-1003">Cell membrane</keyword>
<dbReference type="AlphaFoldDB" id="A0A544SVG5"/>
<evidence type="ECO:0000256" key="8">
    <source>
        <dbReference type="SAM" id="Phobius"/>
    </source>
</evidence>
<keyword evidence="6 8" id="KW-1133">Transmembrane helix</keyword>
<dbReference type="Gene3D" id="1.20.1740.10">
    <property type="entry name" value="Amino acid/polyamine transporter I"/>
    <property type="match status" value="1"/>
</dbReference>
<dbReference type="PROSITE" id="PS00218">
    <property type="entry name" value="AMINO_ACID_PERMEASE_1"/>
    <property type="match status" value="1"/>
</dbReference>
<dbReference type="GO" id="GO:0055085">
    <property type="term" value="P:transmembrane transport"/>
    <property type="evidence" value="ECO:0007669"/>
    <property type="project" value="InterPro"/>
</dbReference>
<evidence type="ECO:0000313" key="10">
    <source>
        <dbReference type="EMBL" id="TQR09157.1"/>
    </source>
</evidence>
<evidence type="ECO:0000256" key="1">
    <source>
        <dbReference type="ARBA" id="ARBA00004651"/>
    </source>
</evidence>
<dbReference type="FunFam" id="1.20.1740.10:FF:000001">
    <property type="entry name" value="Amino acid permease"/>
    <property type="match status" value="1"/>
</dbReference>